<dbReference type="PANTHER" id="PTHR43052:SF1">
    <property type="entry name" value="TRNA-5-TAURINOMETHYLURIDINE 2-SULFURTRANSFERASE"/>
    <property type="match status" value="1"/>
</dbReference>
<sequence length="554" mass="61320">MFAQRFLLASSSQAQSLRGEGAAGFERDTPHSCAEPGPRTKRQLTSTRIKSVYPLGSLPGSQRSLVRNLGPRRTPLASRLSHHCTERRAAAQSRLRSPRLRSSISDTPASEDAFQILRESEVLTQADPPSYFDGLASTEGTVQLPWLEEPELLLGCEADKPGLNVAVLLSGGVDSSVAMRLLQGAGHHCTAFYLQIYVHEDYRNFWAECPWEEDLEFAKAVSEQAGVELKVVPLTKQYWDRVVSHTIGEVRSGRTPNPDILCNSRIKFGAFFDFLEEHHAGEFDRVASGHYARIERPESAASPARLGLCADSRKDQTYFLAKLEQRQLQMALFPLGQLPKPRVRELAAALLLPNRLRKDSQGICFLGKVRFSEFIEAQLGTEEGDIVEHETGVVLGKHRGFWFHTIGQRQGLRLSHGPWYVAAKDVQRNIVYASKDYYNMPTLRNRFQCGEFSWTAAVTGSLASNGGYDCSHVETGWRCKVRHGAHMYTCSIQFEPGGESAEVVIDGDDQGLAAGQYAVFYNEEGYCMGCAIIQSALPGAIKEPHVTDSPPGSS</sequence>
<evidence type="ECO:0000313" key="15">
    <source>
        <dbReference type="EMBL" id="KAK3269998.1"/>
    </source>
</evidence>
<evidence type="ECO:0000256" key="10">
    <source>
        <dbReference type="ARBA" id="ARBA00023157"/>
    </source>
</evidence>
<dbReference type="AlphaFoldDB" id="A0AAE0G1U9"/>
<feature type="region of interest" description="Disordered" evidence="12">
    <location>
        <begin position="87"/>
        <end position="106"/>
    </location>
</feature>
<evidence type="ECO:0000256" key="6">
    <source>
        <dbReference type="ARBA" id="ARBA00022694"/>
    </source>
</evidence>
<evidence type="ECO:0000313" key="16">
    <source>
        <dbReference type="Proteomes" id="UP001190700"/>
    </source>
</evidence>
<dbReference type="InterPro" id="IPR023382">
    <property type="entry name" value="MnmA-like_central_sf"/>
</dbReference>
<dbReference type="InterPro" id="IPR046884">
    <property type="entry name" value="MnmA-like_central"/>
</dbReference>
<dbReference type="Gene3D" id="2.30.30.280">
    <property type="entry name" value="Adenine nucleotide alpha hydrolases-like domains"/>
    <property type="match status" value="1"/>
</dbReference>
<dbReference type="InterPro" id="IPR014729">
    <property type="entry name" value="Rossmann-like_a/b/a_fold"/>
</dbReference>
<dbReference type="Gene3D" id="2.40.30.10">
    <property type="entry name" value="Translation factors"/>
    <property type="match status" value="1"/>
</dbReference>
<dbReference type="SUPFAM" id="SSF52402">
    <property type="entry name" value="Adenine nucleotide alpha hydrolases-like"/>
    <property type="match status" value="1"/>
</dbReference>
<dbReference type="EMBL" id="LGRX02010618">
    <property type="protein sequence ID" value="KAK3269998.1"/>
    <property type="molecule type" value="Genomic_DNA"/>
</dbReference>
<protein>
    <recommendedName>
        <fullName evidence="3">tRNA-5-taurinomethyluridine 2-sulfurtransferase</fullName>
        <ecNumber evidence="3">2.8.1.14</ecNumber>
    </recommendedName>
</protein>
<dbReference type="GO" id="GO:0000049">
    <property type="term" value="F:tRNA binding"/>
    <property type="evidence" value="ECO:0007669"/>
    <property type="project" value="UniProtKB-KW"/>
</dbReference>
<keyword evidence="7" id="KW-0547">Nucleotide-binding</keyword>
<dbReference type="Pfam" id="PF20258">
    <property type="entry name" value="tRNA_Me_trans_C"/>
    <property type="match status" value="1"/>
</dbReference>
<evidence type="ECO:0000256" key="8">
    <source>
        <dbReference type="ARBA" id="ARBA00022840"/>
    </source>
</evidence>
<comment type="similarity">
    <text evidence="2">Belongs to the MnmA/TRMU family.</text>
</comment>
<keyword evidence="16" id="KW-1185">Reference proteome</keyword>
<evidence type="ECO:0000256" key="2">
    <source>
        <dbReference type="ARBA" id="ARBA00006191"/>
    </source>
</evidence>
<feature type="domain" description="tRNA-specific 2-thiouridylase MnmA-like central" evidence="14">
    <location>
        <begin position="373"/>
        <end position="434"/>
    </location>
</feature>
<evidence type="ECO:0000256" key="3">
    <source>
        <dbReference type="ARBA" id="ARBA00011953"/>
    </source>
</evidence>
<organism evidence="15 16">
    <name type="scientific">Cymbomonas tetramitiformis</name>
    <dbReference type="NCBI Taxonomy" id="36881"/>
    <lineage>
        <taxon>Eukaryota</taxon>
        <taxon>Viridiplantae</taxon>
        <taxon>Chlorophyta</taxon>
        <taxon>Pyramimonadophyceae</taxon>
        <taxon>Pyramimonadales</taxon>
        <taxon>Pyramimonadaceae</taxon>
        <taxon>Cymbomonas</taxon>
    </lineage>
</organism>
<evidence type="ECO:0000256" key="4">
    <source>
        <dbReference type="ARBA" id="ARBA00022555"/>
    </source>
</evidence>
<reference evidence="15 16" key="1">
    <citation type="journal article" date="2015" name="Genome Biol. Evol.">
        <title>Comparative Genomics of a Bacterivorous Green Alga Reveals Evolutionary Causalities and Consequences of Phago-Mixotrophic Mode of Nutrition.</title>
        <authorList>
            <person name="Burns J.A."/>
            <person name="Paasch A."/>
            <person name="Narechania A."/>
            <person name="Kim E."/>
        </authorList>
    </citation>
    <scope>NUCLEOTIDE SEQUENCE [LARGE SCALE GENOMIC DNA]</scope>
    <source>
        <strain evidence="15 16">PLY_AMNH</strain>
    </source>
</reference>
<dbReference type="Pfam" id="PF03054">
    <property type="entry name" value="tRNA_Me_trans"/>
    <property type="match status" value="1"/>
</dbReference>
<dbReference type="NCBIfam" id="TIGR00420">
    <property type="entry name" value="trmU"/>
    <property type="match status" value="1"/>
</dbReference>
<dbReference type="Gene3D" id="3.40.50.620">
    <property type="entry name" value="HUPs"/>
    <property type="match status" value="1"/>
</dbReference>
<keyword evidence="9" id="KW-0694">RNA-binding</keyword>
<feature type="domain" description="tRNA-specific 2-thiouridylase MnmA-like C-terminal" evidence="13">
    <location>
        <begin position="476"/>
        <end position="533"/>
    </location>
</feature>
<accession>A0AAE0G1U9</accession>
<evidence type="ECO:0000256" key="9">
    <source>
        <dbReference type="ARBA" id="ARBA00022884"/>
    </source>
</evidence>
<dbReference type="GO" id="GO:0008033">
    <property type="term" value="P:tRNA processing"/>
    <property type="evidence" value="ECO:0007669"/>
    <property type="project" value="UniProtKB-KW"/>
</dbReference>
<dbReference type="FunFam" id="2.30.30.280:FF:000001">
    <property type="entry name" value="tRNA-specific 2-thiouridylase MnmA"/>
    <property type="match status" value="1"/>
</dbReference>
<evidence type="ECO:0000256" key="1">
    <source>
        <dbReference type="ARBA" id="ARBA00003986"/>
    </source>
</evidence>
<dbReference type="CDD" id="cd01998">
    <property type="entry name" value="MnmA_TRMU-like"/>
    <property type="match status" value="1"/>
</dbReference>
<evidence type="ECO:0000256" key="11">
    <source>
        <dbReference type="ARBA" id="ARBA00049564"/>
    </source>
</evidence>
<comment type="caution">
    <text evidence="15">The sequence shown here is derived from an EMBL/GenBank/DDBJ whole genome shotgun (WGS) entry which is preliminary data.</text>
</comment>
<gene>
    <name evidence="15" type="ORF">CYMTET_21583</name>
</gene>
<dbReference type="EC" id="2.8.1.14" evidence="3"/>
<dbReference type="GO" id="GO:0005524">
    <property type="term" value="F:ATP binding"/>
    <property type="evidence" value="ECO:0007669"/>
    <property type="project" value="UniProtKB-KW"/>
</dbReference>
<comment type="function">
    <text evidence="1">Catalyzes the 2-thiolation of uridine at the wobble position (U34) of mitochondrial tRNA(Lys), tRNA(Glu) and tRNA(Gln). Required for the formation of 5-taurinomethyl-2-thiouridine (tm5s2U) of mitochondrial tRNA(Lys), tRNA(Glu), and tRNA(Gln) at the wobble position. ATP is required to activate the C2 atom of the wobble base.</text>
</comment>
<dbReference type="InterPro" id="IPR046885">
    <property type="entry name" value="MnmA-like_C"/>
</dbReference>
<dbReference type="PANTHER" id="PTHR43052">
    <property type="match status" value="1"/>
</dbReference>
<comment type="catalytic activity">
    <reaction evidence="11">
        <text>5-taurinomethyluridine(34) in tRNA + S-sulfanyl-L-cysteinyl-[protein] + AH2 + ATP = 5-taurinomethyl-2-thiouridine(34) in tRNA + L-cysteinyl-[protein] + A + AMP + diphosphate + H(+)</text>
        <dbReference type="Rhea" id="RHEA:47040"/>
        <dbReference type="Rhea" id="RHEA-COMP:10131"/>
        <dbReference type="Rhea" id="RHEA-COMP:11726"/>
        <dbReference type="Rhea" id="RHEA-COMP:11732"/>
        <dbReference type="Rhea" id="RHEA-COMP:11733"/>
        <dbReference type="ChEBI" id="CHEBI:13193"/>
        <dbReference type="ChEBI" id="CHEBI:15378"/>
        <dbReference type="ChEBI" id="CHEBI:17499"/>
        <dbReference type="ChEBI" id="CHEBI:29950"/>
        <dbReference type="ChEBI" id="CHEBI:30616"/>
        <dbReference type="ChEBI" id="CHEBI:33019"/>
        <dbReference type="ChEBI" id="CHEBI:61963"/>
        <dbReference type="ChEBI" id="CHEBI:87171"/>
        <dbReference type="ChEBI" id="CHEBI:87172"/>
        <dbReference type="ChEBI" id="CHEBI:456215"/>
        <dbReference type="EC" id="2.8.1.14"/>
    </reaction>
</comment>
<dbReference type="GO" id="GO:0061708">
    <property type="term" value="F:tRNA-5-taurinomethyluridine 2-sulfurtransferase"/>
    <property type="evidence" value="ECO:0007669"/>
    <property type="project" value="UniProtKB-EC"/>
</dbReference>
<name>A0AAE0G1U9_9CHLO</name>
<dbReference type="NCBIfam" id="NF001138">
    <property type="entry name" value="PRK00143.1"/>
    <property type="match status" value="1"/>
</dbReference>
<evidence type="ECO:0000256" key="12">
    <source>
        <dbReference type="SAM" id="MobiDB-lite"/>
    </source>
</evidence>
<keyword evidence="8" id="KW-0067">ATP-binding</keyword>
<keyword evidence="10" id="KW-1015">Disulfide bond</keyword>
<keyword evidence="5" id="KW-0808">Transferase</keyword>
<dbReference type="Pfam" id="PF20259">
    <property type="entry name" value="tRNA_Me_trans_M"/>
    <property type="match status" value="1"/>
</dbReference>
<dbReference type="InterPro" id="IPR051305">
    <property type="entry name" value="tRNA_2-thiouridylase_MnmA"/>
</dbReference>
<evidence type="ECO:0000256" key="7">
    <source>
        <dbReference type="ARBA" id="ARBA00022741"/>
    </source>
</evidence>
<feature type="region of interest" description="Disordered" evidence="12">
    <location>
        <begin position="18"/>
        <end position="44"/>
    </location>
</feature>
<keyword evidence="4" id="KW-0820">tRNA-binding</keyword>
<dbReference type="InterPro" id="IPR004506">
    <property type="entry name" value="MnmA-like"/>
</dbReference>
<feature type="compositionally biased region" description="Low complexity" evidence="12">
    <location>
        <begin position="90"/>
        <end position="105"/>
    </location>
</feature>
<dbReference type="Proteomes" id="UP001190700">
    <property type="component" value="Unassembled WGS sequence"/>
</dbReference>
<proteinExistence type="inferred from homology"/>
<evidence type="ECO:0000259" key="13">
    <source>
        <dbReference type="Pfam" id="PF20258"/>
    </source>
</evidence>
<keyword evidence="6" id="KW-0819">tRNA processing</keyword>
<evidence type="ECO:0000259" key="14">
    <source>
        <dbReference type="Pfam" id="PF20259"/>
    </source>
</evidence>
<evidence type="ECO:0000256" key="5">
    <source>
        <dbReference type="ARBA" id="ARBA00022679"/>
    </source>
</evidence>